<keyword evidence="3" id="KW-1003">Cell membrane</keyword>
<feature type="domain" description="ABC transmembrane type-1" evidence="9">
    <location>
        <begin position="72"/>
        <end position="261"/>
    </location>
</feature>
<comment type="caution">
    <text evidence="10">The sequence shown here is derived from an EMBL/GenBank/DDBJ whole genome shotgun (WGS) entry which is preliminary data.</text>
</comment>
<dbReference type="SUPFAM" id="SSF161098">
    <property type="entry name" value="MetI-like"/>
    <property type="match status" value="1"/>
</dbReference>
<comment type="subcellular location">
    <subcellularLocation>
        <location evidence="1 7">Cell membrane</location>
        <topology evidence="1 7">Multi-pass membrane protein</topology>
    </subcellularLocation>
</comment>
<comment type="similarity">
    <text evidence="7">Belongs to the binding-protein-dependent transport system permease family.</text>
</comment>
<keyword evidence="11" id="KW-1185">Reference proteome</keyword>
<feature type="transmembrane region" description="Helical" evidence="7">
    <location>
        <begin position="107"/>
        <end position="128"/>
    </location>
</feature>
<gene>
    <name evidence="10" type="ORF">B0I32_101689</name>
</gene>
<name>A0A2T0NC61_9ACTN</name>
<dbReference type="Proteomes" id="UP000238312">
    <property type="component" value="Unassembled WGS sequence"/>
</dbReference>
<dbReference type="PANTHER" id="PTHR43386">
    <property type="entry name" value="OLIGOPEPTIDE TRANSPORT SYSTEM PERMEASE PROTEIN APPC"/>
    <property type="match status" value="1"/>
</dbReference>
<evidence type="ECO:0000256" key="1">
    <source>
        <dbReference type="ARBA" id="ARBA00004651"/>
    </source>
</evidence>
<dbReference type="InterPro" id="IPR050366">
    <property type="entry name" value="BP-dependent_transpt_permease"/>
</dbReference>
<evidence type="ECO:0000256" key="8">
    <source>
        <dbReference type="SAM" id="MobiDB-lite"/>
    </source>
</evidence>
<protein>
    <submittedName>
        <fullName evidence="10">Peptide/nickel transport system permease protein</fullName>
    </submittedName>
</protein>
<dbReference type="PANTHER" id="PTHR43386:SF25">
    <property type="entry name" value="PEPTIDE ABC TRANSPORTER PERMEASE PROTEIN"/>
    <property type="match status" value="1"/>
</dbReference>
<dbReference type="Pfam" id="PF00528">
    <property type="entry name" value="BPD_transp_1"/>
    <property type="match status" value="1"/>
</dbReference>
<feature type="region of interest" description="Disordered" evidence="8">
    <location>
        <begin position="269"/>
        <end position="288"/>
    </location>
</feature>
<dbReference type="OrthoDB" id="9809030at2"/>
<evidence type="ECO:0000313" key="11">
    <source>
        <dbReference type="Proteomes" id="UP000238312"/>
    </source>
</evidence>
<feature type="transmembrane region" description="Helical" evidence="7">
    <location>
        <begin position="74"/>
        <end position="95"/>
    </location>
</feature>
<keyword evidence="4 7" id="KW-0812">Transmembrane</keyword>
<dbReference type="GO" id="GO:0055085">
    <property type="term" value="P:transmembrane transport"/>
    <property type="evidence" value="ECO:0007669"/>
    <property type="project" value="InterPro"/>
</dbReference>
<evidence type="ECO:0000256" key="6">
    <source>
        <dbReference type="ARBA" id="ARBA00023136"/>
    </source>
</evidence>
<feature type="transmembrane region" description="Helical" evidence="7">
    <location>
        <begin position="12"/>
        <end position="34"/>
    </location>
</feature>
<keyword evidence="5 7" id="KW-1133">Transmembrane helix</keyword>
<organism evidence="10 11">
    <name type="scientific">Nonomuraea fuscirosea</name>
    <dbReference type="NCBI Taxonomy" id="1291556"/>
    <lineage>
        <taxon>Bacteria</taxon>
        <taxon>Bacillati</taxon>
        <taxon>Actinomycetota</taxon>
        <taxon>Actinomycetes</taxon>
        <taxon>Streptosporangiales</taxon>
        <taxon>Streptosporangiaceae</taxon>
        <taxon>Nonomuraea</taxon>
    </lineage>
</organism>
<dbReference type="PROSITE" id="PS50928">
    <property type="entry name" value="ABC_TM1"/>
    <property type="match status" value="1"/>
</dbReference>
<dbReference type="Gene3D" id="1.10.3720.10">
    <property type="entry name" value="MetI-like"/>
    <property type="match status" value="1"/>
</dbReference>
<evidence type="ECO:0000259" key="9">
    <source>
        <dbReference type="PROSITE" id="PS50928"/>
    </source>
</evidence>
<keyword evidence="6 7" id="KW-0472">Membrane</keyword>
<dbReference type="GO" id="GO:0005886">
    <property type="term" value="C:plasma membrane"/>
    <property type="evidence" value="ECO:0007669"/>
    <property type="project" value="UniProtKB-SubCell"/>
</dbReference>
<keyword evidence="2 7" id="KW-0813">Transport</keyword>
<evidence type="ECO:0000256" key="5">
    <source>
        <dbReference type="ARBA" id="ARBA00022989"/>
    </source>
</evidence>
<accession>A0A2T0NC61</accession>
<evidence type="ECO:0000256" key="4">
    <source>
        <dbReference type="ARBA" id="ARBA00022692"/>
    </source>
</evidence>
<dbReference type="InterPro" id="IPR035906">
    <property type="entry name" value="MetI-like_sf"/>
</dbReference>
<reference evidence="10 11" key="1">
    <citation type="submission" date="2018-03" db="EMBL/GenBank/DDBJ databases">
        <title>Genomic Encyclopedia of Type Strains, Phase III (KMG-III): the genomes of soil and plant-associated and newly described type strains.</title>
        <authorList>
            <person name="Whitman W."/>
        </authorList>
    </citation>
    <scope>NUCLEOTIDE SEQUENCE [LARGE SCALE GENOMIC DNA]</scope>
    <source>
        <strain evidence="10 11">CGMCC 4.7104</strain>
    </source>
</reference>
<evidence type="ECO:0000313" key="10">
    <source>
        <dbReference type="EMBL" id="PRX70594.1"/>
    </source>
</evidence>
<dbReference type="AlphaFoldDB" id="A0A2T0NC61"/>
<evidence type="ECO:0000256" key="2">
    <source>
        <dbReference type="ARBA" id="ARBA00022448"/>
    </source>
</evidence>
<evidence type="ECO:0000256" key="7">
    <source>
        <dbReference type="RuleBase" id="RU363032"/>
    </source>
</evidence>
<dbReference type="InterPro" id="IPR000515">
    <property type="entry name" value="MetI-like"/>
</dbReference>
<dbReference type="RefSeq" id="WP_106234732.1">
    <property type="nucleotide sequence ID" value="NZ_CP109074.1"/>
</dbReference>
<proteinExistence type="inferred from homology"/>
<sequence>MRTVTDALRTRAGAIAAAVLAAVLLLAAIGPFLAPYDPLRNGADILMPPSAAHWFGTDYLGRDVLSRVLAGAPASVLTAFEAVGIGLVIGVVPGITSVHLGRAYEWITLRVMDGLIALPFLIFAIAVAALLGNAVHQAMIAVGILLAPSFYRITRAAALSHANAQYVTAAQLFGASTWRVLRTHVWSKILPTLVVSTANATAGGLLIVSSLTFLGIGVVPPEPTWGGIVASDLGYLTQRPYGPVFPSLFIMATVGALNLLADAIRDAGGDHGRARTRGRGGAARVRLT</sequence>
<evidence type="ECO:0000256" key="3">
    <source>
        <dbReference type="ARBA" id="ARBA00022475"/>
    </source>
</evidence>
<dbReference type="EMBL" id="PVNG01000001">
    <property type="protein sequence ID" value="PRX70594.1"/>
    <property type="molecule type" value="Genomic_DNA"/>
</dbReference>
<dbReference type="CDD" id="cd06261">
    <property type="entry name" value="TM_PBP2"/>
    <property type="match status" value="1"/>
</dbReference>